<dbReference type="AlphaFoldDB" id="A0A9P8Q8S1"/>
<feature type="region of interest" description="Disordered" evidence="5">
    <location>
        <begin position="199"/>
        <end position="218"/>
    </location>
</feature>
<feature type="compositionally biased region" description="Acidic residues" evidence="5">
    <location>
        <begin position="121"/>
        <end position="139"/>
    </location>
</feature>
<dbReference type="InterPro" id="IPR001138">
    <property type="entry name" value="Zn2Cys6_DnaBD"/>
</dbReference>
<gene>
    <name evidence="7" type="ORF">WICPIJ_002970</name>
</gene>
<feature type="domain" description="Zn(2)-C6 fungal-type" evidence="6">
    <location>
        <begin position="29"/>
        <end position="59"/>
    </location>
</feature>
<dbReference type="Gene3D" id="4.10.240.10">
    <property type="entry name" value="Zn(2)-C6 fungal-type DNA-binding domain"/>
    <property type="match status" value="1"/>
</dbReference>
<evidence type="ECO:0000256" key="2">
    <source>
        <dbReference type="ARBA" id="ARBA00022723"/>
    </source>
</evidence>
<dbReference type="SMART" id="SM00066">
    <property type="entry name" value="GAL4"/>
    <property type="match status" value="1"/>
</dbReference>
<dbReference type="PROSITE" id="PS00463">
    <property type="entry name" value="ZN2_CY6_FUNGAL_1"/>
    <property type="match status" value="1"/>
</dbReference>
<keyword evidence="3" id="KW-0238">DNA-binding</keyword>
<keyword evidence="2" id="KW-0479">Metal-binding</keyword>
<evidence type="ECO:0000256" key="4">
    <source>
        <dbReference type="ARBA" id="ARBA00023242"/>
    </source>
</evidence>
<dbReference type="EMBL" id="JAEUBG010001678">
    <property type="protein sequence ID" value="KAH3686051.1"/>
    <property type="molecule type" value="Genomic_DNA"/>
</dbReference>
<evidence type="ECO:0000313" key="8">
    <source>
        <dbReference type="Proteomes" id="UP000774326"/>
    </source>
</evidence>
<dbReference type="GO" id="GO:0008270">
    <property type="term" value="F:zinc ion binding"/>
    <property type="evidence" value="ECO:0007669"/>
    <property type="project" value="InterPro"/>
</dbReference>
<dbReference type="PANTHER" id="PTHR46910:SF3">
    <property type="entry name" value="HALOTOLERANCE PROTEIN 9-RELATED"/>
    <property type="match status" value="1"/>
</dbReference>
<evidence type="ECO:0000313" key="7">
    <source>
        <dbReference type="EMBL" id="KAH3686051.1"/>
    </source>
</evidence>
<dbReference type="Pfam" id="PF00172">
    <property type="entry name" value="Zn_clus"/>
    <property type="match status" value="1"/>
</dbReference>
<comment type="subcellular location">
    <subcellularLocation>
        <location evidence="1">Nucleus</location>
    </subcellularLocation>
</comment>
<evidence type="ECO:0000256" key="3">
    <source>
        <dbReference type="ARBA" id="ARBA00023125"/>
    </source>
</evidence>
<dbReference type="GO" id="GO:0045944">
    <property type="term" value="P:positive regulation of transcription by RNA polymerase II"/>
    <property type="evidence" value="ECO:0007669"/>
    <property type="project" value="UniProtKB-ARBA"/>
</dbReference>
<dbReference type="GO" id="GO:0000981">
    <property type="term" value="F:DNA-binding transcription factor activity, RNA polymerase II-specific"/>
    <property type="evidence" value="ECO:0007669"/>
    <property type="project" value="InterPro"/>
</dbReference>
<comment type="caution">
    <text evidence="7">The sequence shown here is derived from an EMBL/GenBank/DDBJ whole genome shotgun (WGS) entry which is preliminary data.</text>
</comment>
<evidence type="ECO:0000259" key="6">
    <source>
        <dbReference type="PROSITE" id="PS50048"/>
    </source>
</evidence>
<dbReference type="InterPro" id="IPR050987">
    <property type="entry name" value="AtrR-like"/>
</dbReference>
<dbReference type="CDD" id="cd00067">
    <property type="entry name" value="GAL4"/>
    <property type="match status" value="1"/>
</dbReference>
<keyword evidence="4" id="KW-0539">Nucleus</keyword>
<reference evidence="7" key="2">
    <citation type="submission" date="2021-01" db="EMBL/GenBank/DDBJ databases">
        <authorList>
            <person name="Schikora-Tamarit M.A."/>
        </authorList>
    </citation>
    <scope>NUCLEOTIDE SEQUENCE</scope>
    <source>
        <strain evidence="7">CBS2887</strain>
    </source>
</reference>
<accession>A0A9P8Q8S1</accession>
<dbReference type="Proteomes" id="UP000774326">
    <property type="component" value="Unassembled WGS sequence"/>
</dbReference>
<dbReference type="OrthoDB" id="5600212at2759"/>
<keyword evidence="8" id="KW-1185">Reference proteome</keyword>
<reference evidence="7" key="1">
    <citation type="journal article" date="2021" name="Open Biol.">
        <title>Shared evolutionary footprints suggest mitochondrial oxidative damage underlies multiple complex I losses in fungi.</title>
        <authorList>
            <person name="Schikora-Tamarit M.A."/>
            <person name="Marcet-Houben M."/>
            <person name="Nosek J."/>
            <person name="Gabaldon T."/>
        </authorList>
    </citation>
    <scope>NUCLEOTIDE SEQUENCE</scope>
    <source>
        <strain evidence="7">CBS2887</strain>
    </source>
</reference>
<sequence length="319" mass="35201">MSSLTTIAMGESSALLTNNGMVRKRISKACNYCRQRKIKCDGNPQRCQNCSNHSLECTYSKSGRKKKKTVKAPKKIVKKMSLGDLQKKVEQLDDNLLTLNTKVSQILKILTINNLKSEYAESEYDEYESGEEEGDDEESLASGVEAEAERQQIVISQEPKLIENTLDHKAQPLNQISFPQFQLDSFYNQLSPISTEGSLRALQQPPDGNLASPSDPRYSASIASSAKMPSILSPNSESISSASSISTMNSYFSNSTNDSSLSMDSVKFANTLTNVTRIEDQLTLLSSGIDQIYKLDQPHTSYNALAVDLTDPFGNNLLQ</sequence>
<organism evidence="7 8">
    <name type="scientific">Wickerhamomyces pijperi</name>
    <name type="common">Yeast</name>
    <name type="synonym">Pichia pijperi</name>
    <dbReference type="NCBI Taxonomy" id="599730"/>
    <lineage>
        <taxon>Eukaryota</taxon>
        <taxon>Fungi</taxon>
        <taxon>Dikarya</taxon>
        <taxon>Ascomycota</taxon>
        <taxon>Saccharomycotina</taxon>
        <taxon>Saccharomycetes</taxon>
        <taxon>Phaffomycetales</taxon>
        <taxon>Wickerhamomycetaceae</taxon>
        <taxon>Wickerhamomyces</taxon>
    </lineage>
</organism>
<dbReference type="GO" id="GO:0005634">
    <property type="term" value="C:nucleus"/>
    <property type="evidence" value="ECO:0007669"/>
    <property type="project" value="UniProtKB-SubCell"/>
</dbReference>
<evidence type="ECO:0000256" key="1">
    <source>
        <dbReference type="ARBA" id="ARBA00004123"/>
    </source>
</evidence>
<dbReference type="PROSITE" id="PS50048">
    <property type="entry name" value="ZN2_CY6_FUNGAL_2"/>
    <property type="match status" value="1"/>
</dbReference>
<protein>
    <recommendedName>
        <fullName evidence="6">Zn(2)-C6 fungal-type domain-containing protein</fullName>
    </recommendedName>
</protein>
<dbReference type="GO" id="GO:0003677">
    <property type="term" value="F:DNA binding"/>
    <property type="evidence" value="ECO:0007669"/>
    <property type="project" value="UniProtKB-KW"/>
</dbReference>
<dbReference type="InterPro" id="IPR036864">
    <property type="entry name" value="Zn2-C6_fun-type_DNA-bd_sf"/>
</dbReference>
<evidence type="ECO:0000256" key="5">
    <source>
        <dbReference type="SAM" id="MobiDB-lite"/>
    </source>
</evidence>
<proteinExistence type="predicted"/>
<dbReference type="PANTHER" id="PTHR46910">
    <property type="entry name" value="TRANSCRIPTION FACTOR PDR1"/>
    <property type="match status" value="1"/>
</dbReference>
<feature type="region of interest" description="Disordered" evidence="5">
    <location>
        <begin position="121"/>
        <end position="148"/>
    </location>
</feature>
<name>A0A9P8Q8S1_WICPI</name>
<dbReference type="SUPFAM" id="SSF57701">
    <property type="entry name" value="Zn2/Cys6 DNA-binding domain"/>
    <property type="match status" value="1"/>
</dbReference>